<proteinExistence type="predicted"/>
<dbReference type="AlphaFoldDB" id="A0A934SS68"/>
<dbReference type="EMBL" id="JAEPBG010000005">
    <property type="protein sequence ID" value="MBK4735615.1"/>
    <property type="molecule type" value="Genomic_DNA"/>
</dbReference>
<gene>
    <name evidence="1" type="ORF">JJB74_13410</name>
</gene>
<accession>A0A934SS68</accession>
<name>A0A934SS68_9BURK</name>
<sequence length="261" mass="26703">MRQFILPALLMAGLCGCGGGGGDGSSASTGTTPSTASAAAPAYPHSLALGRFAPETISFIDGQPGQGLAIDVSVASALLSAGRNPLAAIHRDTAAAGVIVACVSAPTSATGIVDNINLGVNIRSVAALMDAGWNRVADPASAWSQLAGTHFDNWENCGAKPEGQPSLASRLNIGGDGSWSEEVYDGNFGTNLNTIELRYDASQVAAMLSADGWLNPGIGTGAKRMWLTIWRNAAGTPLLLVQGWPEARGATDGFLAVYFSR</sequence>
<organism evidence="1 2">
    <name type="scientific">Noviherbaspirillum pedocola</name>
    <dbReference type="NCBI Taxonomy" id="2801341"/>
    <lineage>
        <taxon>Bacteria</taxon>
        <taxon>Pseudomonadati</taxon>
        <taxon>Pseudomonadota</taxon>
        <taxon>Betaproteobacteria</taxon>
        <taxon>Burkholderiales</taxon>
        <taxon>Oxalobacteraceae</taxon>
        <taxon>Noviherbaspirillum</taxon>
    </lineage>
</organism>
<protein>
    <submittedName>
        <fullName evidence="1">Uncharacterized protein</fullName>
    </submittedName>
</protein>
<evidence type="ECO:0000313" key="2">
    <source>
        <dbReference type="Proteomes" id="UP000622890"/>
    </source>
</evidence>
<evidence type="ECO:0000313" key="1">
    <source>
        <dbReference type="EMBL" id="MBK4735615.1"/>
    </source>
</evidence>
<dbReference type="PROSITE" id="PS51257">
    <property type="entry name" value="PROKAR_LIPOPROTEIN"/>
    <property type="match status" value="1"/>
</dbReference>
<dbReference type="RefSeq" id="WP_200592398.1">
    <property type="nucleotide sequence ID" value="NZ_JAEPBG010000005.1"/>
</dbReference>
<keyword evidence="2" id="KW-1185">Reference proteome</keyword>
<reference evidence="1" key="1">
    <citation type="submission" date="2021-01" db="EMBL/GenBank/DDBJ databases">
        <title>Genome sequence of strain Noviherbaspirillum sp. DKR-6.</title>
        <authorList>
            <person name="Chaudhary D.K."/>
        </authorList>
    </citation>
    <scope>NUCLEOTIDE SEQUENCE</scope>
    <source>
        <strain evidence="1">DKR-6</strain>
    </source>
</reference>
<dbReference type="Proteomes" id="UP000622890">
    <property type="component" value="Unassembled WGS sequence"/>
</dbReference>
<comment type="caution">
    <text evidence="1">The sequence shown here is derived from an EMBL/GenBank/DDBJ whole genome shotgun (WGS) entry which is preliminary data.</text>
</comment>